<accession>A0AAV8ZFT7</accession>
<dbReference type="AlphaFoldDB" id="A0AAV8ZFT7"/>
<comment type="caution">
    <text evidence="1">The sequence shown here is derived from an EMBL/GenBank/DDBJ whole genome shotgun (WGS) entry which is preliminary data.</text>
</comment>
<reference evidence="1" key="1">
    <citation type="journal article" date="2023" name="Insect Mol. Biol.">
        <title>Genome sequencing provides insights into the evolution of gene families encoding plant cell wall-degrading enzymes in longhorned beetles.</title>
        <authorList>
            <person name="Shin N.R."/>
            <person name="Okamura Y."/>
            <person name="Kirsch R."/>
            <person name="Pauchet Y."/>
        </authorList>
    </citation>
    <scope>NUCLEOTIDE SEQUENCE</scope>
    <source>
        <strain evidence="1">AMC_N1</strain>
    </source>
</reference>
<evidence type="ECO:0000313" key="1">
    <source>
        <dbReference type="EMBL" id="KAJ8962578.1"/>
    </source>
</evidence>
<organism evidence="1 2">
    <name type="scientific">Aromia moschata</name>
    <dbReference type="NCBI Taxonomy" id="1265417"/>
    <lineage>
        <taxon>Eukaryota</taxon>
        <taxon>Metazoa</taxon>
        <taxon>Ecdysozoa</taxon>
        <taxon>Arthropoda</taxon>
        <taxon>Hexapoda</taxon>
        <taxon>Insecta</taxon>
        <taxon>Pterygota</taxon>
        <taxon>Neoptera</taxon>
        <taxon>Endopterygota</taxon>
        <taxon>Coleoptera</taxon>
        <taxon>Polyphaga</taxon>
        <taxon>Cucujiformia</taxon>
        <taxon>Chrysomeloidea</taxon>
        <taxon>Cerambycidae</taxon>
        <taxon>Cerambycinae</taxon>
        <taxon>Callichromatini</taxon>
        <taxon>Aromia</taxon>
    </lineage>
</organism>
<name>A0AAV8ZFT7_9CUCU</name>
<dbReference type="Proteomes" id="UP001162162">
    <property type="component" value="Unassembled WGS sequence"/>
</dbReference>
<keyword evidence="2" id="KW-1185">Reference proteome</keyword>
<evidence type="ECO:0000313" key="2">
    <source>
        <dbReference type="Proteomes" id="UP001162162"/>
    </source>
</evidence>
<proteinExistence type="predicted"/>
<dbReference type="EMBL" id="JAPWTK010000002">
    <property type="protein sequence ID" value="KAJ8962578.1"/>
    <property type="molecule type" value="Genomic_DNA"/>
</dbReference>
<evidence type="ECO:0008006" key="3">
    <source>
        <dbReference type="Google" id="ProtNLM"/>
    </source>
</evidence>
<protein>
    <recommendedName>
        <fullName evidence="3">Peptidase S8 pro-domain domain-containing protein</fullName>
    </recommendedName>
</protein>
<sequence length="102" mass="11175">MPATPPPPSPSPSRQSRAFTRRNLTMRPSPSPILLVLVSICAATTAAASADLFSNSFLVRFRRDVDLQEAHAVAERNGFVNMGPGPERVLQRRVGTKQLYDN</sequence>
<gene>
    <name evidence="1" type="ORF">NQ318_000971</name>
</gene>